<comment type="subcellular location">
    <subcellularLocation>
        <location evidence="8">Bacterial microcompartment</location>
    </subcellularLocation>
</comment>
<dbReference type="InterPro" id="IPR009246">
    <property type="entry name" value="EutC"/>
</dbReference>
<dbReference type="Gene3D" id="3.40.50.11240">
    <property type="entry name" value="Ethanolamine ammonia-lyase light chain (EutC)"/>
    <property type="match status" value="1"/>
</dbReference>
<accession>A0A1I0A3G0</accession>
<dbReference type="EMBL" id="FNBJ01000009">
    <property type="protein sequence ID" value="SDF30356.1"/>
    <property type="molecule type" value="Genomic_DNA"/>
</dbReference>
<evidence type="ECO:0000256" key="6">
    <source>
        <dbReference type="ARBA" id="ARBA00067005"/>
    </source>
</evidence>
<dbReference type="PIRSF" id="PIRSF018982">
    <property type="entry name" value="EutC"/>
    <property type="match status" value="1"/>
</dbReference>
<dbReference type="Proteomes" id="UP000198612">
    <property type="component" value="Unassembled WGS sequence"/>
</dbReference>
<evidence type="ECO:0000313" key="10">
    <source>
        <dbReference type="EMBL" id="SES87705.1"/>
    </source>
</evidence>
<evidence type="ECO:0000313" key="11">
    <source>
        <dbReference type="Proteomes" id="UP000198612"/>
    </source>
</evidence>
<dbReference type="NCBIfam" id="NF003971">
    <property type="entry name" value="PRK05465.1"/>
    <property type="match status" value="1"/>
</dbReference>
<evidence type="ECO:0000313" key="12">
    <source>
        <dbReference type="Proteomes" id="UP000199519"/>
    </source>
</evidence>
<comment type="cofactor">
    <cofactor evidence="8">
        <name>adenosylcob(III)alamin</name>
        <dbReference type="ChEBI" id="CHEBI:18408"/>
    </cofactor>
    <text evidence="8">Binds between the large and small subunits.</text>
</comment>
<dbReference type="EMBL" id="FOHG01000009">
    <property type="protein sequence ID" value="SES87705.1"/>
    <property type="molecule type" value="Genomic_DNA"/>
</dbReference>
<evidence type="ECO:0000256" key="8">
    <source>
        <dbReference type="HAMAP-Rule" id="MF_00601"/>
    </source>
</evidence>
<dbReference type="GO" id="GO:0031471">
    <property type="term" value="C:ethanolamine degradation polyhedral organelle"/>
    <property type="evidence" value="ECO:0007669"/>
    <property type="project" value="UniProtKB-UniRule"/>
</dbReference>
<dbReference type="GO" id="GO:0006520">
    <property type="term" value="P:amino acid metabolic process"/>
    <property type="evidence" value="ECO:0007669"/>
    <property type="project" value="InterPro"/>
</dbReference>
<sequence length="299" mass="32715">MISERDLRDIVKEVLKEVGADNPKTVEKVENEVQSAVSGTSTEVESGVIADITEVDLKKELLVPNPADEKAILNLKANTSARLGVWRTGPRYKTQTLLRFRSDHAAAMDAVFTDVSDEIIEEMDLFRVQTKCQDKDEFLTRPDLGRQFDEENLAKIKENCKDKPKVQIYVADGLSSTAIEANLRDVFPAIKQGLEGYNLEIGTPFFVKYGRVATMDAISECLDADVSCVLIGERPGLATAESMSCYMAYDAKVGMPEANRTVISNIHSGGTPAVEAGAHIADVIKAMLDQKASGLDLDI</sequence>
<dbReference type="UniPathway" id="UPA00560"/>
<dbReference type="HAMAP" id="MF_00601">
    <property type="entry name" value="EutC"/>
    <property type="match status" value="1"/>
</dbReference>
<dbReference type="Pfam" id="PF05985">
    <property type="entry name" value="EutC"/>
    <property type="match status" value="1"/>
</dbReference>
<keyword evidence="2 8" id="KW-0456">Lyase</keyword>
<dbReference type="InterPro" id="IPR042251">
    <property type="entry name" value="EutC_C"/>
</dbReference>
<comment type="subunit">
    <text evidence="8">The basic unit is a heterodimer which dimerizes to form tetramers. The heterotetramers trimerize; 6 large subunits form a core ring with 6 small subunits projecting outwards.</text>
</comment>
<comment type="function">
    <text evidence="8">Catalyzes the deamination of various vicinal amino-alcohols to oxo compounds. Allows this organism to utilize ethanolamine as the sole source of nitrogen and carbon in the presence of external vitamin B12.</text>
</comment>
<reference evidence="11 12" key="1">
    <citation type="submission" date="2016-10" db="EMBL/GenBank/DDBJ databases">
        <authorList>
            <person name="Varghese N."/>
            <person name="Submissions S."/>
        </authorList>
    </citation>
    <scope>NUCLEOTIDE SEQUENCE [LARGE SCALE GENOMIC DNA]</scope>
    <source>
        <strain evidence="9 12">WG2</strain>
        <strain evidence="10 11">WG5</strain>
    </source>
</reference>
<dbReference type="GO" id="GO:0009350">
    <property type="term" value="C:ethanolamine ammonia-lyase complex"/>
    <property type="evidence" value="ECO:0007669"/>
    <property type="project" value="UniProtKB-UniRule"/>
</dbReference>
<protein>
    <recommendedName>
        <fullName evidence="7 8">Ethanolamine ammonia-lyase small subunit</fullName>
        <shortName evidence="8">EAL small subunit</shortName>
        <ecNumber evidence="6 8">4.3.1.7</ecNumber>
    </recommendedName>
</protein>
<dbReference type="Proteomes" id="UP000199519">
    <property type="component" value="Unassembled WGS sequence"/>
</dbReference>
<evidence type="ECO:0000256" key="7">
    <source>
        <dbReference type="ARBA" id="ARBA00069181"/>
    </source>
</evidence>
<comment type="pathway">
    <text evidence="8">Amine and polyamine degradation; ethanolamine degradation.</text>
</comment>
<evidence type="ECO:0000256" key="4">
    <source>
        <dbReference type="ARBA" id="ARBA00024446"/>
    </source>
</evidence>
<gene>
    <name evidence="8" type="primary">eutC</name>
    <name evidence="9" type="ORF">SAMN04488598_10970</name>
    <name evidence="10" type="ORF">SAMN04515652_10969</name>
</gene>
<feature type="binding site" evidence="8">
    <location>
        <position position="212"/>
    </location>
    <ligand>
        <name>adenosylcob(III)alamin</name>
        <dbReference type="ChEBI" id="CHEBI:18408"/>
    </ligand>
</feature>
<evidence type="ECO:0000256" key="2">
    <source>
        <dbReference type="ARBA" id="ARBA00023239"/>
    </source>
</evidence>
<dbReference type="PANTHER" id="PTHR39330">
    <property type="entry name" value="ETHANOLAMINE AMMONIA-LYASE LIGHT CHAIN"/>
    <property type="match status" value="1"/>
</dbReference>
<dbReference type="GO" id="GO:0008851">
    <property type="term" value="F:ethanolamine ammonia-lyase activity"/>
    <property type="evidence" value="ECO:0007669"/>
    <property type="project" value="UniProtKB-UniRule"/>
</dbReference>
<organism evidence="10 11">
    <name type="scientific">Halanaerobium congolense</name>
    <dbReference type="NCBI Taxonomy" id="54121"/>
    <lineage>
        <taxon>Bacteria</taxon>
        <taxon>Bacillati</taxon>
        <taxon>Bacillota</taxon>
        <taxon>Clostridia</taxon>
        <taxon>Halanaerobiales</taxon>
        <taxon>Halanaerobiaceae</taxon>
        <taxon>Halanaerobium</taxon>
    </lineage>
</organism>
<dbReference type="GO" id="GO:0046336">
    <property type="term" value="P:ethanolamine catabolic process"/>
    <property type="evidence" value="ECO:0007669"/>
    <property type="project" value="UniProtKB-UniRule"/>
</dbReference>
<keyword evidence="1 8" id="KW-0846">Cobalamin</keyword>
<dbReference type="AlphaFoldDB" id="A0A1I0A3G0"/>
<evidence type="ECO:0000313" key="9">
    <source>
        <dbReference type="EMBL" id="SDF30356.1"/>
    </source>
</evidence>
<keyword evidence="12" id="KW-1185">Reference proteome</keyword>
<dbReference type="PANTHER" id="PTHR39330:SF1">
    <property type="entry name" value="ETHANOLAMINE AMMONIA-LYASE SMALL SUBUNIT"/>
    <property type="match status" value="1"/>
</dbReference>
<proteinExistence type="inferred from homology"/>
<comment type="catalytic activity">
    <reaction evidence="5 8">
        <text>ethanolamine = acetaldehyde + NH4(+)</text>
        <dbReference type="Rhea" id="RHEA:15313"/>
        <dbReference type="ChEBI" id="CHEBI:15343"/>
        <dbReference type="ChEBI" id="CHEBI:28938"/>
        <dbReference type="ChEBI" id="CHEBI:57603"/>
        <dbReference type="EC" id="4.3.1.7"/>
    </reaction>
</comment>
<dbReference type="EC" id="4.3.1.7" evidence="6 8"/>
<evidence type="ECO:0000256" key="1">
    <source>
        <dbReference type="ARBA" id="ARBA00022628"/>
    </source>
</evidence>
<comment type="similarity">
    <text evidence="8">Belongs to the EutC family.</text>
</comment>
<dbReference type="Gene3D" id="1.10.30.40">
    <property type="entry name" value="Ethanolamine ammonia-lyase light chain (EutC), N-terminal domain"/>
    <property type="match status" value="1"/>
</dbReference>
<dbReference type="InterPro" id="IPR042255">
    <property type="entry name" value="EutC_N"/>
</dbReference>
<dbReference type="FunFam" id="3.40.50.11240:FF:000001">
    <property type="entry name" value="Ethanolamine ammonia-lyase light chain"/>
    <property type="match status" value="1"/>
</dbReference>
<keyword evidence="4 8" id="KW-1283">Bacterial microcompartment</keyword>
<dbReference type="GO" id="GO:0031419">
    <property type="term" value="F:cobalamin binding"/>
    <property type="evidence" value="ECO:0007669"/>
    <property type="project" value="UniProtKB-UniRule"/>
</dbReference>
<feature type="binding site" evidence="8">
    <location>
        <position position="233"/>
    </location>
    <ligand>
        <name>adenosylcob(III)alamin</name>
        <dbReference type="ChEBI" id="CHEBI:18408"/>
    </ligand>
</feature>
<name>A0A1I0A3G0_9FIRM</name>
<evidence type="ECO:0000256" key="3">
    <source>
        <dbReference type="ARBA" id="ARBA00023285"/>
    </source>
</evidence>
<evidence type="ECO:0000256" key="5">
    <source>
        <dbReference type="ARBA" id="ARBA00052081"/>
    </source>
</evidence>
<keyword evidence="3 8" id="KW-0170">Cobalt</keyword>